<dbReference type="PANTHER" id="PTHR10763">
    <property type="entry name" value="CELL DIVISION CONTROL PROTEIN 6-RELATED"/>
    <property type="match status" value="1"/>
</dbReference>
<evidence type="ECO:0000259" key="8">
    <source>
        <dbReference type="Pfam" id="PF22703"/>
    </source>
</evidence>
<dbReference type="Gene3D" id="1.10.10.10">
    <property type="entry name" value="Winged helix-like DNA-binding domain superfamily/Winged helix DNA-binding domain"/>
    <property type="match status" value="1"/>
</dbReference>
<comment type="caution">
    <text evidence="9">The sequence shown here is derived from an EMBL/GenBank/DDBJ whole genome shotgun (WGS) entry which is preliminary data.</text>
</comment>
<dbReference type="InterPro" id="IPR036390">
    <property type="entry name" value="WH_DNA-bd_sf"/>
</dbReference>
<comment type="function">
    <text evidence="5">Involved in regulation of DNA replication.</text>
</comment>
<organism evidence="9 10">
    <name type="scientific">candidate division MSBL1 archaeon SCGC-AAA259E22</name>
    <dbReference type="NCBI Taxonomy" id="1698265"/>
    <lineage>
        <taxon>Archaea</taxon>
        <taxon>Methanobacteriati</taxon>
        <taxon>Methanobacteriota</taxon>
        <taxon>candidate division MSBL1</taxon>
    </lineage>
</organism>
<feature type="domain" description="ORC1/DEAH AAA+ ATPase" evidence="7">
    <location>
        <begin position="60"/>
        <end position="167"/>
    </location>
</feature>
<evidence type="ECO:0000256" key="5">
    <source>
        <dbReference type="HAMAP-Rule" id="MF_01407"/>
    </source>
</evidence>
<reference evidence="9 10" key="1">
    <citation type="journal article" date="2016" name="Sci. Rep.">
        <title>Metabolic traits of an uncultured archaeal lineage -MSBL1- from brine pools of the Red Sea.</title>
        <authorList>
            <person name="Mwirichia R."/>
            <person name="Alam I."/>
            <person name="Rashid M."/>
            <person name="Vinu M."/>
            <person name="Ba-Alawi W."/>
            <person name="Anthony Kamau A."/>
            <person name="Kamanda Ngugi D."/>
            <person name="Goker M."/>
            <person name="Klenk H.P."/>
            <person name="Bajic V."/>
            <person name="Stingl U."/>
        </authorList>
    </citation>
    <scope>NUCLEOTIDE SEQUENCE [LARGE SCALE GENOMIC DNA]</scope>
    <source>
        <strain evidence="9">SCGC-AAA259E22</strain>
    </source>
</reference>
<feature type="binding site" evidence="5">
    <location>
        <position position="225"/>
    </location>
    <ligand>
        <name>ATP</name>
        <dbReference type="ChEBI" id="CHEBI:30616"/>
    </ligand>
</feature>
<comment type="similarity">
    <text evidence="1 5">Belongs to the CDC6/cdc18 family.</text>
</comment>
<dbReference type="GO" id="GO:0016887">
    <property type="term" value="F:ATP hydrolysis activity"/>
    <property type="evidence" value="ECO:0007669"/>
    <property type="project" value="InterPro"/>
</dbReference>
<dbReference type="EMBL" id="LHXP01000027">
    <property type="protein sequence ID" value="KXA93159.1"/>
    <property type="molecule type" value="Genomic_DNA"/>
</dbReference>
<evidence type="ECO:0000256" key="4">
    <source>
        <dbReference type="ARBA" id="ARBA00022840"/>
    </source>
</evidence>
<feature type="domain" description="Cdc6 AAA+ ATPase-type lid" evidence="8">
    <location>
        <begin position="220"/>
        <end position="285"/>
    </location>
</feature>
<evidence type="ECO:0000256" key="3">
    <source>
        <dbReference type="ARBA" id="ARBA00022741"/>
    </source>
</evidence>
<evidence type="ECO:0000313" key="10">
    <source>
        <dbReference type="Proteomes" id="UP000070657"/>
    </source>
</evidence>
<protein>
    <recommendedName>
        <fullName evidence="5">ORC1-type DNA replication protein</fullName>
    </recommendedName>
</protein>
<dbReference type="AlphaFoldDB" id="A0A133UG56"/>
<dbReference type="InterPro" id="IPR036388">
    <property type="entry name" value="WH-like_DNA-bd_sf"/>
</dbReference>
<dbReference type="Gene3D" id="3.40.50.300">
    <property type="entry name" value="P-loop containing nucleotide triphosphate hydrolases"/>
    <property type="match status" value="1"/>
</dbReference>
<evidence type="ECO:0000259" key="7">
    <source>
        <dbReference type="Pfam" id="PF13401"/>
    </source>
</evidence>
<keyword evidence="2 5" id="KW-0235">DNA replication</keyword>
<name>A0A133UG56_9EURY</name>
<dbReference type="InterPro" id="IPR050311">
    <property type="entry name" value="ORC1/CDC6"/>
</dbReference>
<gene>
    <name evidence="9" type="ORF">AKJ66_02635</name>
</gene>
<proteinExistence type="inferred from homology"/>
<dbReference type="GO" id="GO:0006260">
    <property type="term" value="P:DNA replication"/>
    <property type="evidence" value="ECO:0007669"/>
    <property type="project" value="UniProtKB-UniRule"/>
</dbReference>
<dbReference type="SUPFAM" id="SSF52540">
    <property type="entry name" value="P-loop containing nucleoside triphosphate hydrolases"/>
    <property type="match status" value="1"/>
</dbReference>
<evidence type="ECO:0000313" key="9">
    <source>
        <dbReference type="EMBL" id="KXA93159.1"/>
    </source>
</evidence>
<evidence type="ECO:0000259" key="6">
    <source>
        <dbReference type="Pfam" id="PF09079"/>
    </source>
</evidence>
<dbReference type="InterPro" id="IPR049945">
    <property type="entry name" value="AAA_22"/>
</dbReference>
<feature type="domain" description="Cdc6 C-terminal" evidence="6">
    <location>
        <begin position="294"/>
        <end position="386"/>
    </location>
</feature>
<keyword evidence="10" id="KW-1185">Reference proteome</keyword>
<dbReference type="Gene3D" id="1.10.8.60">
    <property type="match status" value="1"/>
</dbReference>
<dbReference type="Pfam" id="PF22703">
    <property type="entry name" value="Cdc6_lid"/>
    <property type="match status" value="1"/>
</dbReference>
<dbReference type="HAMAP" id="MF_01407">
    <property type="entry name" value="ORC1_type_DNA_replic_protein"/>
    <property type="match status" value="1"/>
</dbReference>
<dbReference type="InterPro" id="IPR015163">
    <property type="entry name" value="Cdc6_C"/>
</dbReference>
<dbReference type="InterPro" id="IPR055237">
    <property type="entry name" value="Cdc6_lid"/>
</dbReference>
<feature type="binding site" evidence="5">
    <location>
        <position position="213"/>
    </location>
    <ligand>
        <name>ATP</name>
        <dbReference type="ChEBI" id="CHEBI:30616"/>
    </ligand>
</feature>
<dbReference type="GO" id="GO:0005524">
    <property type="term" value="F:ATP binding"/>
    <property type="evidence" value="ECO:0007669"/>
    <property type="project" value="UniProtKB-UniRule"/>
</dbReference>
<dbReference type="InterPro" id="IPR014277">
    <property type="entry name" value="Orc1/Cdc6_arc"/>
</dbReference>
<feature type="binding site" evidence="5">
    <location>
        <begin position="68"/>
        <end position="72"/>
    </location>
    <ligand>
        <name>ATP</name>
        <dbReference type="ChEBI" id="CHEBI:30616"/>
    </ligand>
</feature>
<dbReference type="PANTHER" id="PTHR10763:SF31">
    <property type="entry name" value="ORC1-TYPE DNA REPLICATION PROTEIN 2"/>
    <property type="match status" value="1"/>
</dbReference>
<dbReference type="Pfam" id="PF13401">
    <property type="entry name" value="AAA_22"/>
    <property type="match status" value="1"/>
</dbReference>
<dbReference type="InterPro" id="IPR027417">
    <property type="entry name" value="P-loop_NTPase"/>
</dbReference>
<evidence type="ECO:0000256" key="1">
    <source>
        <dbReference type="ARBA" id="ARBA00006184"/>
    </source>
</evidence>
<accession>A0A133UG56</accession>
<dbReference type="NCBIfam" id="TIGR02928">
    <property type="entry name" value="orc1/cdc6 family replication initiation protein"/>
    <property type="match status" value="1"/>
</dbReference>
<evidence type="ECO:0000256" key="2">
    <source>
        <dbReference type="ARBA" id="ARBA00022705"/>
    </source>
</evidence>
<sequence length="407" mass="46040">MMGDYGEIFEEEMGRSTVFKDQSKLSPDYVPGKLLHRDEEFREFTRYFRPVLESGASQRVLITGSVGVGKTALARRFGRELESAGKKRGVNMTYAHVNCRKQGTAPMVIRKIASNFPISVPRRGFSPQEILDHVIHFLQKKDSYLTVTLDELDHFVEQNGPDLLYSLTRPFEESGGPNRMSIIATSFSPNFLDILDEATRSTFMHNRIDLNTYNAGQILDILNQRVKLAFKPDTVRGDSVDLISKIASRRGDARFALELLWYAGRVASEGEVEKVSPNQVRRAKSKIHPEVRREVLMDLGEHELIYLLALSRRLKISDEAYATGESVSNAYRVVCEEYGENPLENAELRSFVQKMEGLGLIDVEPSGRKEESRDRDLSISDAPLELMEGVIEKILQRRHGSGDRGGR</sequence>
<dbReference type="Pfam" id="PF09079">
    <property type="entry name" value="WHD_Cdc6"/>
    <property type="match status" value="1"/>
</dbReference>
<keyword evidence="4 5" id="KW-0067">ATP-binding</keyword>
<dbReference type="SUPFAM" id="SSF46785">
    <property type="entry name" value="Winged helix' DNA-binding domain"/>
    <property type="match status" value="1"/>
</dbReference>
<keyword evidence="3 5" id="KW-0547">Nucleotide-binding</keyword>
<dbReference type="Proteomes" id="UP000070657">
    <property type="component" value="Unassembled WGS sequence"/>
</dbReference>